<dbReference type="InterPro" id="IPR000594">
    <property type="entry name" value="ThiF_NAD_FAD-bd"/>
</dbReference>
<comment type="caution">
    <text evidence="15">The sequence shown here is derived from an EMBL/GenBank/DDBJ whole genome shotgun (WGS) entry which is preliminary data.</text>
</comment>
<evidence type="ECO:0000256" key="3">
    <source>
        <dbReference type="ARBA" id="ARBA00022741"/>
    </source>
</evidence>
<dbReference type="InterPro" id="IPR045886">
    <property type="entry name" value="ThiF/MoeB/HesA"/>
</dbReference>
<evidence type="ECO:0000313" key="15">
    <source>
        <dbReference type="EMBL" id="GGE17971.1"/>
    </source>
</evidence>
<keyword evidence="3" id="KW-0547">Nucleotide-binding</keyword>
<dbReference type="GO" id="GO:0004792">
    <property type="term" value="F:thiosulfate-cyanide sulfurtransferase activity"/>
    <property type="evidence" value="ECO:0007669"/>
    <property type="project" value="TreeGrafter"/>
</dbReference>
<evidence type="ECO:0000256" key="4">
    <source>
        <dbReference type="ARBA" id="ARBA00022840"/>
    </source>
</evidence>
<evidence type="ECO:0000256" key="1">
    <source>
        <dbReference type="ARBA" id="ARBA00009919"/>
    </source>
</evidence>
<comment type="catalytic activity">
    <reaction evidence="5">
        <text>[molybdopterin-synthase sulfur-carrier protein]-C-terminal Gly-Gly + ATP + H(+) = [molybdopterin-synthase sulfur-carrier protein]-C-terminal Gly-Gly-AMP + diphosphate</text>
        <dbReference type="Rhea" id="RHEA:43616"/>
        <dbReference type="Rhea" id="RHEA-COMP:12159"/>
        <dbReference type="Rhea" id="RHEA-COMP:12202"/>
        <dbReference type="ChEBI" id="CHEBI:15378"/>
        <dbReference type="ChEBI" id="CHEBI:30616"/>
        <dbReference type="ChEBI" id="CHEBI:33019"/>
        <dbReference type="ChEBI" id="CHEBI:90618"/>
        <dbReference type="ChEBI" id="CHEBI:90778"/>
        <dbReference type="EC" id="2.7.7.80"/>
    </reaction>
</comment>
<dbReference type="InterPro" id="IPR035985">
    <property type="entry name" value="Ubiquitin-activating_enz"/>
</dbReference>
<dbReference type="GO" id="GO:0005829">
    <property type="term" value="C:cytosol"/>
    <property type="evidence" value="ECO:0007669"/>
    <property type="project" value="TreeGrafter"/>
</dbReference>
<dbReference type="RefSeq" id="WP_188475908.1">
    <property type="nucleotide sequence ID" value="NZ_BMFJ01000001.1"/>
</dbReference>
<comment type="similarity">
    <text evidence="1">Belongs to the HesA/MoeB/ThiF family.</text>
</comment>
<proteinExistence type="inferred from homology"/>
<reference evidence="16" key="1">
    <citation type="journal article" date="2019" name="Int. J. Syst. Evol. Microbiol.">
        <title>The Global Catalogue of Microorganisms (GCM) 10K type strain sequencing project: providing services to taxonomists for standard genome sequencing and annotation.</title>
        <authorList>
            <consortium name="The Broad Institute Genomics Platform"/>
            <consortium name="The Broad Institute Genome Sequencing Center for Infectious Disease"/>
            <person name="Wu L."/>
            <person name="Ma J."/>
        </authorList>
    </citation>
    <scope>NUCLEOTIDE SEQUENCE [LARGE SCALE GENOMIC DNA]</scope>
    <source>
        <strain evidence="16">CGMCC 1.12664</strain>
    </source>
</reference>
<feature type="domain" description="THIF-type NAD/FAD binding fold" evidence="14">
    <location>
        <begin position="104"/>
        <end position="340"/>
    </location>
</feature>
<dbReference type="NCBIfam" id="NF004281">
    <property type="entry name" value="PRK05690.1"/>
    <property type="match status" value="1"/>
</dbReference>
<evidence type="ECO:0000256" key="12">
    <source>
        <dbReference type="ARBA" id="ARBA00078531"/>
    </source>
</evidence>
<keyword evidence="13" id="KW-0812">Transmembrane</keyword>
<dbReference type="CDD" id="cd00757">
    <property type="entry name" value="ThiF_MoeB_HesA_family"/>
    <property type="match status" value="1"/>
</dbReference>
<comment type="subunit">
    <text evidence="7">Homodimer. Forms a stable heterotetrameric complex of 2 MoeB and 2 MoaD during adenylation of MoaD.</text>
</comment>
<dbReference type="AlphaFoldDB" id="A0A917E9T4"/>
<sequence>MLLVLVIAGVIWGAGLLTGAPVRLRLAGIGLLWLGVVLGHVVLPERHGLRLATGGSAAPWLLLGGMVAVVMGYRAALGWLKRRVHVPEPVVADGPFREAELRRYARHIILREVGGPGQVKLKQARVLVIGAGGLGSPALMYLAAAGVGTIGLIDDDSVDATNLQRQVIHGDADIGRPKVQSATDRLRGLNPFVEIRPYGRRLVAEEAEALFADYDVILDGTDNFDTRYLVNRVAAAQGKPLISGALTQWEGQVSVFDPALGDPCYQCVFPEAPAPGLAPSCAEAGVIGPLPGVVGSMMAVEAVKVITGAGAALRGEMLIYDALWGETRKIRVKPRADCPVCHGRGLAKDTGRA</sequence>
<name>A0A917E9T4_9RHOB</name>
<keyword evidence="16" id="KW-1185">Reference proteome</keyword>
<comment type="function">
    <text evidence="6">Catalyzes the adenylation by ATP of the carboxyl group of the C-terminal glycine of sulfur carrier protein MoaD.</text>
</comment>
<dbReference type="Pfam" id="PF00899">
    <property type="entry name" value="ThiF"/>
    <property type="match status" value="1"/>
</dbReference>
<evidence type="ECO:0000256" key="13">
    <source>
        <dbReference type="SAM" id="Phobius"/>
    </source>
</evidence>
<evidence type="ECO:0000259" key="14">
    <source>
        <dbReference type="Pfam" id="PF00899"/>
    </source>
</evidence>
<keyword evidence="2" id="KW-0808">Transferase</keyword>
<evidence type="ECO:0000256" key="2">
    <source>
        <dbReference type="ARBA" id="ARBA00022679"/>
    </source>
</evidence>
<dbReference type="EMBL" id="BMFJ01000001">
    <property type="protein sequence ID" value="GGE17971.1"/>
    <property type="molecule type" value="Genomic_DNA"/>
</dbReference>
<dbReference type="Gene3D" id="3.40.50.720">
    <property type="entry name" value="NAD(P)-binding Rossmann-like Domain"/>
    <property type="match status" value="1"/>
</dbReference>
<evidence type="ECO:0000256" key="9">
    <source>
        <dbReference type="ARBA" id="ARBA00073635"/>
    </source>
</evidence>
<organism evidence="15 16">
    <name type="scientific">Primorskyibacter flagellatus</name>
    <dbReference type="NCBI Taxonomy" id="1387277"/>
    <lineage>
        <taxon>Bacteria</taxon>
        <taxon>Pseudomonadati</taxon>
        <taxon>Pseudomonadota</taxon>
        <taxon>Alphaproteobacteria</taxon>
        <taxon>Rhodobacterales</taxon>
        <taxon>Roseobacteraceae</taxon>
        <taxon>Primorskyibacter</taxon>
    </lineage>
</organism>
<dbReference type="GO" id="GO:0008641">
    <property type="term" value="F:ubiquitin-like modifier activating enzyme activity"/>
    <property type="evidence" value="ECO:0007669"/>
    <property type="project" value="InterPro"/>
</dbReference>
<evidence type="ECO:0000313" key="16">
    <source>
        <dbReference type="Proteomes" id="UP000612855"/>
    </source>
</evidence>
<keyword evidence="4" id="KW-0067">ATP-binding</keyword>
<gene>
    <name evidence="15" type="ORF">GCM10011360_03470</name>
</gene>
<dbReference type="FunFam" id="3.40.50.720:FF:000033">
    <property type="entry name" value="Adenylyltransferase and sulfurtransferase MOCS3"/>
    <property type="match status" value="1"/>
</dbReference>
<keyword evidence="13" id="KW-0472">Membrane</keyword>
<evidence type="ECO:0000256" key="10">
    <source>
        <dbReference type="ARBA" id="ARBA00075110"/>
    </source>
</evidence>
<dbReference type="PANTHER" id="PTHR10953">
    <property type="entry name" value="UBIQUITIN-ACTIVATING ENZYME E1"/>
    <property type="match status" value="1"/>
</dbReference>
<dbReference type="GO" id="GO:0008146">
    <property type="term" value="F:sulfotransferase activity"/>
    <property type="evidence" value="ECO:0007669"/>
    <property type="project" value="TreeGrafter"/>
</dbReference>
<evidence type="ECO:0000256" key="6">
    <source>
        <dbReference type="ARBA" id="ARBA00055169"/>
    </source>
</evidence>
<evidence type="ECO:0000256" key="7">
    <source>
        <dbReference type="ARBA" id="ARBA00063809"/>
    </source>
</evidence>
<evidence type="ECO:0000256" key="11">
    <source>
        <dbReference type="ARBA" id="ARBA00075328"/>
    </source>
</evidence>
<dbReference type="Proteomes" id="UP000612855">
    <property type="component" value="Unassembled WGS sequence"/>
</dbReference>
<protein>
    <recommendedName>
        <fullName evidence="9">Molybdopterin-synthase adenylyltransferase</fullName>
        <ecNumber evidence="8">2.7.7.80</ecNumber>
    </recommendedName>
    <alternativeName>
        <fullName evidence="12">MoaD protein adenylase</fullName>
    </alternativeName>
    <alternativeName>
        <fullName evidence="10">Molybdopterin-converting factor subunit 1 adenylase</fullName>
    </alternativeName>
    <alternativeName>
        <fullName evidence="11">Sulfur carrier protein MoaD adenylyltransferase</fullName>
    </alternativeName>
</protein>
<dbReference type="GO" id="GO:0005524">
    <property type="term" value="F:ATP binding"/>
    <property type="evidence" value="ECO:0007669"/>
    <property type="project" value="UniProtKB-KW"/>
</dbReference>
<accession>A0A917E9T4</accession>
<dbReference type="EC" id="2.7.7.80" evidence="8"/>
<keyword evidence="13" id="KW-1133">Transmembrane helix</keyword>
<evidence type="ECO:0000256" key="5">
    <source>
        <dbReference type="ARBA" id="ARBA00052218"/>
    </source>
</evidence>
<dbReference type="SUPFAM" id="SSF69572">
    <property type="entry name" value="Activating enzymes of the ubiquitin-like proteins"/>
    <property type="match status" value="1"/>
</dbReference>
<feature type="transmembrane region" description="Helical" evidence="13">
    <location>
        <begin position="57"/>
        <end position="80"/>
    </location>
</feature>
<dbReference type="GO" id="GO:0061605">
    <property type="term" value="F:molybdopterin-synthase adenylyltransferase activity"/>
    <property type="evidence" value="ECO:0007669"/>
    <property type="project" value="UniProtKB-EC"/>
</dbReference>
<evidence type="ECO:0000256" key="8">
    <source>
        <dbReference type="ARBA" id="ARBA00066884"/>
    </source>
</evidence>
<dbReference type="PANTHER" id="PTHR10953:SF102">
    <property type="entry name" value="ADENYLYLTRANSFERASE AND SULFURTRANSFERASE MOCS3"/>
    <property type="match status" value="1"/>
</dbReference>